<name>A0A498KMI8_MALDO</name>
<evidence type="ECO:0008006" key="5">
    <source>
        <dbReference type="Google" id="ProtNLM"/>
    </source>
</evidence>
<reference evidence="3 4" key="1">
    <citation type="submission" date="2018-10" db="EMBL/GenBank/DDBJ databases">
        <title>A high-quality apple genome assembly.</title>
        <authorList>
            <person name="Hu J."/>
        </authorList>
    </citation>
    <scope>NUCLEOTIDE SEQUENCE [LARGE SCALE GENOMIC DNA]</scope>
    <source>
        <strain evidence="4">cv. HFTH1</strain>
        <tissue evidence="3">Young leaf</tissue>
    </source>
</reference>
<keyword evidence="2" id="KW-0964">Secreted</keyword>
<evidence type="ECO:0000256" key="2">
    <source>
        <dbReference type="ARBA" id="ARBA00022512"/>
    </source>
</evidence>
<evidence type="ECO:0000313" key="4">
    <source>
        <dbReference type="Proteomes" id="UP000290289"/>
    </source>
</evidence>
<organism evidence="3 4">
    <name type="scientific">Malus domestica</name>
    <name type="common">Apple</name>
    <name type="synonym">Pyrus malus</name>
    <dbReference type="NCBI Taxonomy" id="3750"/>
    <lineage>
        <taxon>Eukaryota</taxon>
        <taxon>Viridiplantae</taxon>
        <taxon>Streptophyta</taxon>
        <taxon>Embryophyta</taxon>
        <taxon>Tracheophyta</taxon>
        <taxon>Spermatophyta</taxon>
        <taxon>Magnoliopsida</taxon>
        <taxon>eudicotyledons</taxon>
        <taxon>Gunneridae</taxon>
        <taxon>Pentapetalae</taxon>
        <taxon>rosids</taxon>
        <taxon>fabids</taxon>
        <taxon>Rosales</taxon>
        <taxon>Rosaceae</taxon>
        <taxon>Amygdaloideae</taxon>
        <taxon>Maleae</taxon>
        <taxon>Malus</taxon>
    </lineage>
</organism>
<keyword evidence="4" id="KW-1185">Reference proteome</keyword>
<evidence type="ECO:0000256" key="1">
    <source>
        <dbReference type="ARBA" id="ARBA00004191"/>
    </source>
</evidence>
<dbReference type="AlphaFoldDB" id="A0A498KMI8"/>
<gene>
    <name evidence="3" type="ORF">DVH24_005407</name>
</gene>
<proteinExistence type="predicted"/>
<evidence type="ECO:0000313" key="3">
    <source>
        <dbReference type="EMBL" id="RXI07634.1"/>
    </source>
</evidence>
<dbReference type="InterPro" id="IPR012334">
    <property type="entry name" value="Pectin_lyas_fold"/>
</dbReference>
<keyword evidence="2" id="KW-0134">Cell wall</keyword>
<dbReference type="Gene3D" id="2.160.20.10">
    <property type="entry name" value="Single-stranded right-handed beta-helix, Pectin lyase-like"/>
    <property type="match status" value="1"/>
</dbReference>
<accession>A0A498KMI8</accession>
<dbReference type="Proteomes" id="UP000290289">
    <property type="component" value="Chromosome 1"/>
</dbReference>
<comment type="caution">
    <text evidence="3">The sequence shown here is derived from an EMBL/GenBank/DDBJ whole genome shotgun (WGS) entry which is preliminary data.</text>
</comment>
<sequence>MGQAVTHLGRAWRGRPYMVYTYTNMTKVVSPAGWSDDNHPECNKGGGTEAKVPPICSRGRSCRSLLHKPLLLASIQYVCKAYVAHASVY</sequence>
<dbReference type="EMBL" id="RDQH01000327">
    <property type="protein sequence ID" value="RXI07634.1"/>
    <property type="molecule type" value="Genomic_DNA"/>
</dbReference>
<comment type="subcellular location">
    <subcellularLocation>
        <location evidence="1">Secreted</location>
        <location evidence="1">Cell wall</location>
    </subcellularLocation>
</comment>
<protein>
    <recommendedName>
        <fullName evidence="5">Pectinesterase</fullName>
    </recommendedName>
</protein>